<dbReference type="GO" id="GO:0003677">
    <property type="term" value="F:DNA binding"/>
    <property type="evidence" value="ECO:0007669"/>
    <property type="project" value="UniProtKB-KW"/>
</dbReference>
<dbReference type="SMART" id="SM00421">
    <property type="entry name" value="HTH_LUXR"/>
    <property type="match status" value="1"/>
</dbReference>
<keyword evidence="3" id="KW-0804">Transcription</keyword>
<dbReference type="PROSITE" id="PS00622">
    <property type="entry name" value="HTH_LUXR_1"/>
    <property type="match status" value="1"/>
</dbReference>
<evidence type="ECO:0000256" key="2">
    <source>
        <dbReference type="ARBA" id="ARBA00023125"/>
    </source>
</evidence>
<evidence type="ECO:0000313" key="6">
    <source>
        <dbReference type="Proteomes" id="UP001139451"/>
    </source>
</evidence>
<name>A0A9X2HM94_9SPHN</name>
<dbReference type="Gene3D" id="1.10.10.10">
    <property type="entry name" value="Winged helix-like DNA-binding domain superfamily/Winged helix DNA-binding domain"/>
    <property type="match status" value="1"/>
</dbReference>
<keyword evidence="1" id="KW-0805">Transcription regulation</keyword>
<dbReference type="InterPro" id="IPR036388">
    <property type="entry name" value="WH-like_DNA-bd_sf"/>
</dbReference>
<organism evidence="5 6">
    <name type="scientific">Sphingomonas tagetis</name>
    <dbReference type="NCBI Taxonomy" id="2949092"/>
    <lineage>
        <taxon>Bacteria</taxon>
        <taxon>Pseudomonadati</taxon>
        <taxon>Pseudomonadota</taxon>
        <taxon>Alphaproteobacteria</taxon>
        <taxon>Sphingomonadales</taxon>
        <taxon>Sphingomonadaceae</taxon>
        <taxon>Sphingomonas</taxon>
    </lineage>
</organism>
<dbReference type="AlphaFoldDB" id="A0A9X2HM94"/>
<dbReference type="InterPro" id="IPR016032">
    <property type="entry name" value="Sig_transdc_resp-reg_C-effctor"/>
</dbReference>
<dbReference type="PANTHER" id="PTHR44688:SF16">
    <property type="entry name" value="DNA-BINDING TRANSCRIPTIONAL ACTIVATOR DEVR_DOSR"/>
    <property type="match status" value="1"/>
</dbReference>
<evidence type="ECO:0000259" key="4">
    <source>
        <dbReference type="PROSITE" id="PS50043"/>
    </source>
</evidence>
<dbReference type="Pfam" id="PF00196">
    <property type="entry name" value="GerE"/>
    <property type="match status" value="1"/>
</dbReference>
<gene>
    <name evidence="5" type="ORF">M9978_07610</name>
</gene>
<accession>A0A9X2HM94</accession>
<evidence type="ECO:0000313" key="5">
    <source>
        <dbReference type="EMBL" id="MCP3730294.1"/>
    </source>
</evidence>
<sequence>MLAAGQVAGREIAPQFLAALIEAIGDETFGARLLHCLNDLCGAEHCAVLHVSFDEMAGLAFASVRPIGRGQRQFASYTNGWWRRDPMMRAATAQLDRQSTGVVRCHISDVRDASFVEQVYEPTRICDRVLLCSRNESGVFGLSLLRSHEVGQFTANAFASIKRNVPLLLALVEKHGAIMARRLGSANPLTSLPHIEQCIASARSPLKRREAEVCARLLYGVSAAGIAADLEIGEETVTTYRKRAYSRLGIASRHELLIWYLDLWHTRH</sequence>
<feature type="domain" description="HTH luxR-type" evidence="4">
    <location>
        <begin position="199"/>
        <end position="264"/>
    </location>
</feature>
<dbReference type="PRINTS" id="PR00038">
    <property type="entry name" value="HTHLUXR"/>
</dbReference>
<keyword evidence="6" id="KW-1185">Reference proteome</keyword>
<dbReference type="PROSITE" id="PS50043">
    <property type="entry name" value="HTH_LUXR_2"/>
    <property type="match status" value="1"/>
</dbReference>
<dbReference type="Proteomes" id="UP001139451">
    <property type="component" value="Unassembled WGS sequence"/>
</dbReference>
<dbReference type="PANTHER" id="PTHR44688">
    <property type="entry name" value="DNA-BINDING TRANSCRIPTIONAL ACTIVATOR DEVR_DOSR"/>
    <property type="match status" value="1"/>
</dbReference>
<dbReference type="RefSeq" id="WP_254292411.1">
    <property type="nucleotide sequence ID" value="NZ_JAMLDX010000004.1"/>
</dbReference>
<keyword evidence="2" id="KW-0238">DNA-binding</keyword>
<evidence type="ECO:0000256" key="1">
    <source>
        <dbReference type="ARBA" id="ARBA00023015"/>
    </source>
</evidence>
<protein>
    <submittedName>
        <fullName evidence="5">LuxR C-terminal-related transcriptional regulator</fullName>
    </submittedName>
</protein>
<dbReference type="InterPro" id="IPR000792">
    <property type="entry name" value="Tscrpt_reg_LuxR_C"/>
</dbReference>
<dbReference type="EMBL" id="JAMLDX010000004">
    <property type="protein sequence ID" value="MCP3730294.1"/>
    <property type="molecule type" value="Genomic_DNA"/>
</dbReference>
<reference evidence="5" key="1">
    <citation type="submission" date="2022-05" db="EMBL/GenBank/DDBJ databases">
        <title>Sphingomonas sp. strain MG17 Genome sequencing and assembly.</title>
        <authorList>
            <person name="Kim I."/>
        </authorList>
    </citation>
    <scope>NUCLEOTIDE SEQUENCE</scope>
    <source>
        <strain evidence="5">MG17</strain>
    </source>
</reference>
<evidence type="ECO:0000256" key="3">
    <source>
        <dbReference type="ARBA" id="ARBA00023163"/>
    </source>
</evidence>
<dbReference type="GO" id="GO:0006355">
    <property type="term" value="P:regulation of DNA-templated transcription"/>
    <property type="evidence" value="ECO:0007669"/>
    <property type="project" value="InterPro"/>
</dbReference>
<comment type="caution">
    <text evidence="5">The sequence shown here is derived from an EMBL/GenBank/DDBJ whole genome shotgun (WGS) entry which is preliminary data.</text>
</comment>
<proteinExistence type="predicted"/>
<dbReference type="SUPFAM" id="SSF46894">
    <property type="entry name" value="C-terminal effector domain of the bipartite response regulators"/>
    <property type="match status" value="1"/>
</dbReference>